<dbReference type="InterPro" id="IPR007053">
    <property type="entry name" value="LRAT_dom"/>
</dbReference>
<proteinExistence type="predicted"/>
<protein>
    <recommendedName>
        <fullName evidence="2">LRAT domain-containing protein</fullName>
    </recommendedName>
</protein>
<keyword evidence="1" id="KW-1133">Transmembrane helix</keyword>
<organism evidence="3 4">
    <name type="scientific">Cannabis sativa</name>
    <name type="common">Hemp</name>
    <name type="synonym">Marijuana</name>
    <dbReference type="NCBI Taxonomy" id="3483"/>
    <lineage>
        <taxon>Eukaryota</taxon>
        <taxon>Viridiplantae</taxon>
        <taxon>Streptophyta</taxon>
        <taxon>Embryophyta</taxon>
        <taxon>Tracheophyta</taxon>
        <taxon>Spermatophyta</taxon>
        <taxon>Magnoliopsida</taxon>
        <taxon>eudicotyledons</taxon>
        <taxon>Gunneridae</taxon>
        <taxon>Pentapetalae</taxon>
        <taxon>rosids</taxon>
        <taxon>fabids</taxon>
        <taxon>Rosales</taxon>
        <taxon>Cannabaceae</taxon>
        <taxon>Cannabis</taxon>
    </lineage>
</organism>
<dbReference type="Gene3D" id="3.90.1720.10">
    <property type="entry name" value="endopeptidase domain like (from Nostoc punctiforme)"/>
    <property type="match status" value="1"/>
</dbReference>
<dbReference type="Proteomes" id="UP000596661">
    <property type="component" value="Chromosome 5"/>
</dbReference>
<dbReference type="PROSITE" id="PS51934">
    <property type="entry name" value="LRAT"/>
    <property type="match status" value="1"/>
</dbReference>
<sequence length="201" mass="22813">MLSHKIDESSLKNGDHIYTYRNKNTYPLHGIYVKNNEVIYYKRESKSQSRSESESEKCKSCKYNPTKERGVVKSCLKCFHRGDGLYKFQYGVSKTHCVIRASGTCYTGSCIEDGKVIIKNAEKMLKDSHKSKKATDNNKLYDDFDKNSMCFAVLCTTGYAESIKEIGAMSKAKICLKGLVIGLQIAMIIFGLFEGIKRFFL</sequence>
<dbReference type="Gramene" id="novel_model_4003_5bd9a17a">
    <property type="protein sequence ID" value="cds.novel_model_4003_5bd9a17a"/>
    <property type="gene ID" value="novel_gene_2162_5bd9a17a"/>
</dbReference>
<name>A0A803R1M0_CANSA</name>
<dbReference type="PANTHER" id="PTHR46137">
    <property type="entry name" value="OS05G0310600 PROTEIN"/>
    <property type="match status" value="1"/>
</dbReference>
<dbReference type="Pfam" id="PF04970">
    <property type="entry name" value="LRAT"/>
    <property type="match status" value="1"/>
</dbReference>
<evidence type="ECO:0000313" key="3">
    <source>
        <dbReference type="EnsemblPlants" id="cds.novel_model_4003_5bd9a17a"/>
    </source>
</evidence>
<keyword evidence="1" id="KW-0472">Membrane</keyword>
<reference evidence="3" key="1">
    <citation type="submission" date="2018-11" db="EMBL/GenBank/DDBJ databases">
        <authorList>
            <person name="Grassa J C."/>
        </authorList>
    </citation>
    <scope>NUCLEOTIDE SEQUENCE [LARGE SCALE GENOMIC DNA]</scope>
</reference>
<dbReference type="EMBL" id="UZAU01000409">
    <property type="status" value="NOT_ANNOTATED_CDS"/>
    <property type="molecule type" value="Genomic_DNA"/>
</dbReference>
<dbReference type="OrthoDB" id="1933383at2759"/>
<dbReference type="AlphaFoldDB" id="A0A803R1M0"/>
<accession>A0A803R1M0</accession>
<dbReference type="PANTHER" id="PTHR46137:SF3">
    <property type="entry name" value="OS05G0310600 PROTEIN"/>
    <property type="match status" value="1"/>
</dbReference>
<feature type="domain" description="LRAT" evidence="2">
    <location>
        <begin position="18"/>
        <end position="164"/>
    </location>
</feature>
<keyword evidence="4" id="KW-1185">Reference proteome</keyword>
<dbReference type="EnsemblPlants" id="novel_model_4003_5bd9a17a">
    <property type="protein sequence ID" value="cds.novel_model_4003_5bd9a17a"/>
    <property type="gene ID" value="novel_gene_2162_5bd9a17a"/>
</dbReference>
<feature type="transmembrane region" description="Helical" evidence="1">
    <location>
        <begin position="174"/>
        <end position="193"/>
    </location>
</feature>
<reference evidence="3" key="2">
    <citation type="submission" date="2021-03" db="UniProtKB">
        <authorList>
            <consortium name="EnsemblPlants"/>
        </authorList>
    </citation>
    <scope>IDENTIFICATION</scope>
</reference>
<evidence type="ECO:0000259" key="2">
    <source>
        <dbReference type="PROSITE" id="PS51934"/>
    </source>
</evidence>
<evidence type="ECO:0000313" key="4">
    <source>
        <dbReference type="Proteomes" id="UP000596661"/>
    </source>
</evidence>
<evidence type="ECO:0000256" key="1">
    <source>
        <dbReference type="SAM" id="Phobius"/>
    </source>
</evidence>
<keyword evidence="1" id="KW-0812">Transmembrane</keyword>